<proteinExistence type="predicted"/>
<dbReference type="InterPro" id="IPR003740">
    <property type="entry name" value="YitT"/>
</dbReference>
<dbReference type="PANTHER" id="PTHR33545">
    <property type="entry name" value="UPF0750 MEMBRANE PROTEIN YITT-RELATED"/>
    <property type="match status" value="1"/>
</dbReference>
<dbReference type="Gene3D" id="3.30.70.120">
    <property type="match status" value="1"/>
</dbReference>
<dbReference type="InterPro" id="IPR051461">
    <property type="entry name" value="UPF0750_membrane"/>
</dbReference>
<dbReference type="RefSeq" id="WP_055266299.1">
    <property type="nucleotide sequence ID" value="NZ_CABIXQ010000013.1"/>
</dbReference>
<accession>A0A174H410</accession>
<gene>
    <name evidence="8" type="ORF">ERS852471_02072</name>
</gene>
<keyword evidence="4 6" id="KW-1133">Transmembrane helix</keyword>
<feature type="transmembrane region" description="Helical" evidence="6">
    <location>
        <begin position="7"/>
        <end position="31"/>
    </location>
</feature>
<dbReference type="PANTHER" id="PTHR33545:SF5">
    <property type="entry name" value="UPF0750 MEMBRANE PROTEIN YITT"/>
    <property type="match status" value="1"/>
</dbReference>
<dbReference type="InterPro" id="IPR019264">
    <property type="entry name" value="DUF2179"/>
</dbReference>
<feature type="transmembrane region" description="Helical" evidence="6">
    <location>
        <begin position="150"/>
        <end position="169"/>
    </location>
</feature>
<sequence length="284" mass="30688">MRSIIKRVIVIVFYAVLAAVGVNMFLAPSNIFSGGVTGLSQLLSTVGLDFFNINISISAWVLIINLPLAVLSWLKLGKKFTIYTILAVVSSSFFMKIIPMVEITNNQILAAIFGGVLTGAGVGLCLREGFSTGGTDIIVLVVQKLTGKSVGQVGLLLNGAIVLAAGLIYGWEQSLYSLVAIYAMTQVMDMFFIQQHKLTVTIYTKKGDEMAKNLLSNNLRGVTIGKGFLGGYTKEELQSVITVISKHELLFIKKAVAEVDEDAFVNVQPTVDVIGKFLDKSLLE</sequence>
<evidence type="ECO:0000256" key="2">
    <source>
        <dbReference type="ARBA" id="ARBA00022475"/>
    </source>
</evidence>
<dbReference type="PIRSF" id="PIRSF006483">
    <property type="entry name" value="Membrane_protein_YitT"/>
    <property type="match status" value="1"/>
</dbReference>
<keyword evidence="2" id="KW-1003">Cell membrane</keyword>
<evidence type="ECO:0000256" key="6">
    <source>
        <dbReference type="SAM" id="Phobius"/>
    </source>
</evidence>
<evidence type="ECO:0000256" key="4">
    <source>
        <dbReference type="ARBA" id="ARBA00022989"/>
    </source>
</evidence>
<dbReference type="Proteomes" id="UP000095594">
    <property type="component" value="Unassembled WGS sequence"/>
</dbReference>
<dbReference type="EMBL" id="CYZX01000013">
    <property type="protein sequence ID" value="CUO69634.1"/>
    <property type="molecule type" value="Genomic_DNA"/>
</dbReference>
<protein>
    <submittedName>
        <fullName evidence="8">Transporter protein</fullName>
    </submittedName>
</protein>
<dbReference type="AlphaFoldDB" id="A0A174H410"/>
<organism evidence="8 9">
    <name type="scientific">Clostridium disporicum</name>
    <dbReference type="NCBI Taxonomy" id="84024"/>
    <lineage>
        <taxon>Bacteria</taxon>
        <taxon>Bacillati</taxon>
        <taxon>Bacillota</taxon>
        <taxon>Clostridia</taxon>
        <taxon>Eubacteriales</taxon>
        <taxon>Clostridiaceae</taxon>
        <taxon>Clostridium</taxon>
    </lineage>
</organism>
<evidence type="ECO:0000256" key="5">
    <source>
        <dbReference type="ARBA" id="ARBA00023136"/>
    </source>
</evidence>
<dbReference type="OrthoDB" id="3180973at2"/>
<evidence type="ECO:0000313" key="9">
    <source>
        <dbReference type="Proteomes" id="UP000095594"/>
    </source>
</evidence>
<dbReference type="Pfam" id="PF10035">
    <property type="entry name" value="DUF2179"/>
    <property type="match status" value="1"/>
</dbReference>
<dbReference type="InterPro" id="IPR015867">
    <property type="entry name" value="N-reg_PII/ATP_PRibTrfase_C"/>
</dbReference>
<reference evidence="8 9" key="1">
    <citation type="submission" date="2015-09" db="EMBL/GenBank/DDBJ databases">
        <authorList>
            <consortium name="Pathogen Informatics"/>
        </authorList>
    </citation>
    <scope>NUCLEOTIDE SEQUENCE [LARGE SCALE GENOMIC DNA]</scope>
    <source>
        <strain evidence="8 9">2789STDY5834856</strain>
    </source>
</reference>
<comment type="subcellular location">
    <subcellularLocation>
        <location evidence="1">Cell membrane</location>
        <topology evidence="1">Multi-pass membrane protein</topology>
    </subcellularLocation>
</comment>
<evidence type="ECO:0000259" key="7">
    <source>
        <dbReference type="Pfam" id="PF10035"/>
    </source>
</evidence>
<keyword evidence="3 6" id="KW-0812">Transmembrane</keyword>
<feature type="transmembrane region" description="Helical" evidence="6">
    <location>
        <begin position="80"/>
        <end position="101"/>
    </location>
</feature>
<feature type="transmembrane region" description="Helical" evidence="6">
    <location>
        <begin position="51"/>
        <end position="73"/>
    </location>
</feature>
<feature type="domain" description="DUF2179" evidence="7">
    <location>
        <begin position="220"/>
        <end position="275"/>
    </location>
</feature>
<evidence type="ECO:0000313" key="8">
    <source>
        <dbReference type="EMBL" id="CUO69634.1"/>
    </source>
</evidence>
<name>A0A174H410_9CLOT</name>
<evidence type="ECO:0000256" key="3">
    <source>
        <dbReference type="ARBA" id="ARBA00022692"/>
    </source>
</evidence>
<feature type="transmembrane region" description="Helical" evidence="6">
    <location>
        <begin position="107"/>
        <end position="126"/>
    </location>
</feature>
<dbReference type="CDD" id="cd16380">
    <property type="entry name" value="YitT_C"/>
    <property type="match status" value="1"/>
</dbReference>
<keyword evidence="5 6" id="KW-0472">Membrane</keyword>
<dbReference type="Pfam" id="PF02588">
    <property type="entry name" value="YitT_membrane"/>
    <property type="match status" value="1"/>
</dbReference>
<dbReference type="GO" id="GO:0005886">
    <property type="term" value="C:plasma membrane"/>
    <property type="evidence" value="ECO:0007669"/>
    <property type="project" value="UniProtKB-SubCell"/>
</dbReference>
<evidence type="ECO:0000256" key="1">
    <source>
        <dbReference type="ARBA" id="ARBA00004651"/>
    </source>
</evidence>